<feature type="domain" description="VOC" evidence="2">
    <location>
        <begin position="200"/>
        <end position="318"/>
    </location>
</feature>
<feature type="compositionally biased region" description="Low complexity" evidence="1">
    <location>
        <begin position="90"/>
        <end position="118"/>
    </location>
</feature>
<dbReference type="KEGG" id="rha:RHA1_ro01052"/>
<dbReference type="EMBL" id="CP000431">
    <property type="protein sequence ID" value="ABG92879.1"/>
    <property type="molecule type" value="Genomic_DNA"/>
</dbReference>
<accession>Q0SHV7</accession>
<feature type="compositionally biased region" description="Polar residues" evidence="1">
    <location>
        <begin position="119"/>
        <end position="146"/>
    </location>
</feature>
<feature type="region of interest" description="Disordered" evidence="1">
    <location>
        <begin position="36"/>
        <end position="192"/>
    </location>
</feature>
<sequence length="319" mass="34242">MTPPNPAGCSRDMNHTTDIRRGRCRFRHLGNSVAMNFAGRPSPYLQDHRQRTPTGRTSWPTPRSEASCSPALTPTDYGTGTPPRSRRRSNAPPANRATTSSTSTASTSCSTGATMSATRTPNPAAYSSTSRSPTPAPQQTGSTNSARRGCPRSRIVTAAGSAPPWTPTATTSRSSSSARRRGPRCPDRQHGKRTDMLSNARAFSGFAVDDIAAAKSFYTDTLGLEVTEEEMGLLGLHLPKGPVVLIYPKPDHTPATFTILNFAVDDVEKAVDALTERGVRFLRYDGFDQDDKAIMRGNGPDIAWFTDPAGNVLSVLADS</sequence>
<dbReference type="PROSITE" id="PS51819">
    <property type="entry name" value="VOC"/>
    <property type="match status" value="1"/>
</dbReference>
<evidence type="ECO:0000313" key="4">
    <source>
        <dbReference type="Proteomes" id="UP000008710"/>
    </source>
</evidence>
<dbReference type="InterPro" id="IPR004360">
    <property type="entry name" value="Glyas_Fos-R_dOase_dom"/>
</dbReference>
<reference evidence="4" key="1">
    <citation type="journal article" date="2006" name="Proc. Natl. Acad. Sci. U.S.A.">
        <title>The complete genome of Rhodococcus sp. RHA1 provides insights into a catabolic powerhouse.</title>
        <authorList>
            <person name="McLeod M.P."/>
            <person name="Warren R.L."/>
            <person name="Hsiao W.W.L."/>
            <person name="Araki N."/>
            <person name="Myhre M."/>
            <person name="Fernandes C."/>
            <person name="Miyazawa D."/>
            <person name="Wong W."/>
            <person name="Lillquist A.L."/>
            <person name="Wang D."/>
            <person name="Dosanjh M."/>
            <person name="Hara H."/>
            <person name="Petrescu A."/>
            <person name="Morin R.D."/>
            <person name="Yang G."/>
            <person name="Stott J.M."/>
            <person name="Schein J.E."/>
            <person name="Shin H."/>
            <person name="Smailus D."/>
            <person name="Siddiqui A.S."/>
            <person name="Marra M.A."/>
            <person name="Jones S.J.M."/>
            <person name="Holt R."/>
            <person name="Brinkman F.S.L."/>
            <person name="Miyauchi K."/>
            <person name="Fukuda M."/>
            <person name="Davies J.E."/>
            <person name="Mohn W.W."/>
            <person name="Eltis L.D."/>
        </authorList>
    </citation>
    <scope>NUCLEOTIDE SEQUENCE [LARGE SCALE GENOMIC DNA]</scope>
    <source>
        <strain evidence="4">RHA1</strain>
    </source>
</reference>
<feature type="compositionally biased region" description="Low complexity" evidence="1">
    <location>
        <begin position="157"/>
        <end position="177"/>
    </location>
</feature>
<feature type="compositionally biased region" description="Polar residues" evidence="1">
    <location>
        <begin position="52"/>
        <end position="78"/>
    </location>
</feature>
<dbReference type="SUPFAM" id="SSF54593">
    <property type="entry name" value="Glyoxalase/Bleomycin resistance protein/Dihydroxybiphenyl dioxygenase"/>
    <property type="match status" value="1"/>
</dbReference>
<proteinExistence type="predicted"/>
<dbReference type="CDD" id="cd06587">
    <property type="entry name" value="VOC"/>
    <property type="match status" value="1"/>
</dbReference>
<evidence type="ECO:0000259" key="2">
    <source>
        <dbReference type="PROSITE" id="PS51819"/>
    </source>
</evidence>
<dbReference type="InterPro" id="IPR029068">
    <property type="entry name" value="Glyas_Bleomycin-R_OHBP_Dase"/>
</dbReference>
<name>Q0SHV7_RHOJR</name>
<gene>
    <name evidence="3" type="ordered locus">RHA1_ro01052</name>
</gene>
<organism evidence="3 4">
    <name type="scientific">Rhodococcus jostii (strain RHA1)</name>
    <dbReference type="NCBI Taxonomy" id="101510"/>
    <lineage>
        <taxon>Bacteria</taxon>
        <taxon>Bacillati</taxon>
        <taxon>Actinomycetota</taxon>
        <taxon>Actinomycetes</taxon>
        <taxon>Mycobacteriales</taxon>
        <taxon>Nocardiaceae</taxon>
        <taxon>Rhodococcus</taxon>
    </lineage>
</organism>
<dbReference type="Proteomes" id="UP000008710">
    <property type="component" value="Chromosome"/>
</dbReference>
<protein>
    <submittedName>
        <fullName evidence="3">Possible cell wall protein</fullName>
    </submittedName>
</protein>
<dbReference type="eggNOG" id="COG0346">
    <property type="taxonomic scope" value="Bacteria"/>
</dbReference>
<dbReference type="AlphaFoldDB" id="Q0SHV7"/>
<evidence type="ECO:0000313" key="3">
    <source>
        <dbReference type="EMBL" id="ABG92879.1"/>
    </source>
</evidence>
<dbReference type="Gene3D" id="3.10.180.10">
    <property type="entry name" value="2,3-Dihydroxybiphenyl 1,2-Dioxygenase, domain 1"/>
    <property type="match status" value="1"/>
</dbReference>
<evidence type="ECO:0000256" key="1">
    <source>
        <dbReference type="SAM" id="MobiDB-lite"/>
    </source>
</evidence>
<dbReference type="HOGENOM" id="CLU_871191_0_0_11"/>
<dbReference type="Pfam" id="PF00903">
    <property type="entry name" value="Glyoxalase"/>
    <property type="match status" value="1"/>
</dbReference>
<dbReference type="InterPro" id="IPR037523">
    <property type="entry name" value="VOC_core"/>
</dbReference>